<dbReference type="EnsemblPlants" id="OB01G44970.1">
    <property type="protein sequence ID" value="OB01G44970.1"/>
    <property type="gene ID" value="OB01G44970"/>
</dbReference>
<keyword evidence="2" id="KW-1185">Reference proteome</keyword>
<dbReference type="Proteomes" id="UP000006038">
    <property type="component" value="Chromosome 1"/>
</dbReference>
<dbReference type="Gramene" id="OB01G44970.1">
    <property type="protein sequence ID" value="OB01G44970.1"/>
    <property type="gene ID" value="OB01G44970"/>
</dbReference>
<protein>
    <submittedName>
        <fullName evidence="1">Uncharacterized protein</fullName>
    </submittedName>
</protein>
<reference evidence="1" key="1">
    <citation type="journal article" date="2013" name="Nat. Commun.">
        <title>Whole-genome sequencing of Oryza brachyantha reveals mechanisms underlying Oryza genome evolution.</title>
        <authorList>
            <person name="Chen J."/>
            <person name="Huang Q."/>
            <person name="Gao D."/>
            <person name="Wang J."/>
            <person name="Lang Y."/>
            <person name="Liu T."/>
            <person name="Li B."/>
            <person name="Bai Z."/>
            <person name="Luis Goicoechea J."/>
            <person name="Liang C."/>
            <person name="Chen C."/>
            <person name="Zhang W."/>
            <person name="Sun S."/>
            <person name="Liao Y."/>
            <person name="Zhang X."/>
            <person name="Yang L."/>
            <person name="Song C."/>
            <person name="Wang M."/>
            <person name="Shi J."/>
            <person name="Liu G."/>
            <person name="Liu J."/>
            <person name="Zhou H."/>
            <person name="Zhou W."/>
            <person name="Yu Q."/>
            <person name="An N."/>
            <person name="Chen Y."/>
            <person name="Cai Q."/>
            <person name="Wang B."/>
            <person name="Liu B."/>
            <person name="Min J."/>
            <person name="Huang Y."/>
            <person name="Wu H."/>
            <person name="Li Z."/>
            <person name="Zhang Y."/>
            <person name="Yin Y."/>
            <person name="Song W."/>
            <person name="Jiang J."/>
            <person name="Jackson S.A."/>
            <person name="Wing R.A."/>
            <person name="Wang J."/>
            <person name="Chen M."/>
        </authorList>
    </citation>
    <scope>NUCLEOTIDE SEQUENCE [LARGE SCALE GENOMIC DNA]</scope>
    <source>
        <strain evidence="1">cv. IRGC 101232</strain>
    </source>
</reference>
<proteinExistence type="predicted"/>
<name>J3L5J1_ORYBR</name>
<organism evidence="1">
    <name type="scientific">Oryza brachyantha</name>
    <name type="common">malo sina</name>
    <dbReference type="NCBI Taxonomy" id="4533"/>
    <lineage>
        <taxon>Eukaryota</taxon>
        <taxon>Viridiplantae</taxon>
        <taxon>Streptophyta</taxon>
        <taxon>Embryophyta</taxon>
        <taxon>Tracheophyta</taxon>
        <taxon>Spermatophyta</taxon>
        <taxon>Magnoliopsida</taxon>
        <taxon>Liliopsida</taxon>
        <taxon>Poales</taxon>
        <taxon>Poaceae</taxon>
        <taxon>BOP clade</taxon>
        <taxon>Oryzoideae</taxon>
        <taxon>Oryzeae</taxon>
        <taxon>Oryzinae</taxon>
        <taxon>Oryza</taxon>
    </lineage>
</organism>
<sequence length="57" mass="6508">MRFIEVAILSHPAVPECLLCLSSSLHGFFIPLLRKHGLVHLCQLLNINYLLILKLQK</sequence>
<dbReference type="AlphaFoldDB" id="J3L5J1"/>
<reference evidence="1" key="2">
    <citation type="submission" date="2013-04" db="UniProtKB">
        <authorList>
            <consortium name="EnsemblPlants"/>
        </authorList>
    </citation>
    <scope>IDENTIFICATION</scope>
</reference>
<dbReference type="HOGENOM" id="CLU_2999657_0_0_1"/>
<evidence type="ECO:0000313" key="1">
    <source>
        <dbReference type="EnsemblPlants" id="OB01G44970.1"/>
    </source>
</evidence>
<evidence type="ECO:0000313" key="2">
    <source>
        <dbReference type="Proteomes" id="UP000006038"/>
    </source>
</evidence>
<accession>J3L5J1</accession>